<organism evidence="2 3">
    <name type="scientific">Meloidogyne enterolobii</name>
    <name type="common">Root-knot nematode worm</name>
    <name type="synonym">Meloidogyne mayaguensis</name>
    <dbReference type="NCBI Taxonomy" id="390850"/>
    <lineage>
        <taxon>Eukaryota</taxon>
        <taxon>Metazoa</taxon>
        <taxon>Ecdysozoa</taxon>
        <taxon>Nematoda</taxon>
        <taxon>Chromadorea</taxon>
        <taxon>Rhabditida</taxon>
        <taxon>Tylenchina</taxon>
        <taxon>Tylenchomorpha</taxon>
        <taxon>Tylenchoidea</taxon>
        <taxon>Meloidogynidae</taxon>
        <taxon>Meloidogyninae</taxon>
        <taxon>Meloidogyne</taxon>
    </lineage>
</organism>
<dbReference type="AlphaFoldDB" id="A0A6V7XCZ9"/>
<dbReference type="Proteomes" id="UP000580250">
    <property type="component" value="Unassembled WGS sequence"/>
</dbReference>
<accession>A0A6V7XCZ9</accession>
<evidence type="ECO:0000313" key="2">
    <source>
        <dbReference type="EMBL" id="CAD2196817.1"/>
    </source>
</evidence>
<evidence type="ECO:0000256" key="1">
    <source>
        <dbReference type="SAM" id="MobiDB-lite"/>
    </source>
</evidence>
<sequence length="186" mass="21494">MRELPVCDDNDFISRNWQNKRNQHNCNIHHHHNEQQLNMEFHPASPPSSPPSSSNQRLNGSSLLLLPPPPDPPPQPPAQKRKIGRRLTNSENTPTSAVNNSCLLPRQNPKHYSPPATIGLQRNHEGDFSIDESFIPLMGKQDTFIEEFVDDLLNNNFCHNIKQDIEIWDRNDTSEHHWDYLRISTE</sequence>
<feature type="compositionally biased region" description="Low complexity" evidence="1">
    <location>
        <begin position="51"/>
        <end position="65"/>
    </location>
</feature>
<feature type="compositionally biased region" description="Pro residues" evidence="1">
    <location>
        <begin position="66"/>
        <end position="77"/>
    </location>
</feature>
<feature type="compositionally biased region" description="Polar residues" evidence="1">
    <location>
        <begin position="87"/>
        <end position="102"/>
    </location>
</feature>
<feature type="region of interest" description="Disordered" evidence="1">
    <location>
        <begin position="40"/>
        <end position="108"/>
    </location>
</feature>
<evidence type="ECO:0000313" key="3">
    <source>
        <dbReference type="Proteomes" id="UP000580250"/>
    </source>
</evidence>
<dbReference type="EMBL" id="CAJEWN010001363">
    <property type="protein sequence ID" value="CAD2196817.1"/>
    <property type="molecule type" value="Genomic_DNA"/>
</dbReference>
<name>A0A6V7XCZ9_MELEN</name>
<comment type="caution">
    <text evidence="2">The sequence shown here is derived from an EMBL/GenBank/DDBJ whole genome shotgun (WGS) entry which is preliminary data.</text>
</comment>
<gene>
    <name evidence="2" type="ORF">MENT_LOCUS50013</name>
</gene>
<protein>
    <submittedName>
        <fullName evidence="2">Uncharacterized protein</fullName>
    </submittedName>
</protein>
<reference evidence="2 3" key="1">
    <citation type="submission" date="2020-08" db="EMBL/GenBank/DDBJ databases">
        <authorList>
            <person name="Koutsovoulos G."/>
            <person name="Danchin GJ E."/>
        </authorList>
    </citation>
    <scope>NUCLEOTIDE SEQUENCE [LARGE SCALE GENOMIC DNA]</scope>
</reference>
<proteinExistence type="predicted"/>